<dbReference type="AlphaFoldDB" id="A0A075ACZ2"/>
<accession>A0A075ACZ2</accession>
<keyword evidence="2" id="KW-1185">Reference proteome</keyword>
<reference evidence="1 2" key="1">
    <citation type="submission" date="2013-11" db="EMBL/GenBank/DDBJ databases">
        <title>Opisthorchis viverrini - life in the bile duct.</title>
        <authorList>
            <person name="Young N.D."/>
            <person name="Nagarajan N."/>
            <person name="Lin S.J."/>
            <person name="Korhonen P.K."/>
            <person name="Jex A.R."/>
            <person name="Hall R.S."/>
            <person name="Safavi-Hemami H."/>
            <person name="Kaewkong W."/>
            <person name="Bertrand D."/>
            <person name="Gao S."/>
            <person name="Seet Q."/>
            <person name="Wongkham S."/>
            <person name="Teh B.T."/>
            <person name="Wongkham C."/>
            <person name="Intapan P.M."/>
            <person name="Maleewong W."/>
            <person name="Yang X."/>
            <person name="Hu M."/>
            <person name="Wang Z."/>
            <person name="Hofmann A."/>
            <person name="Sternberg P.W."/>
            <person name="Tan P."/>
            <person name="Wang J."/>
            <person name="Gasser R.B."/>
        </authorList>
    </citation>
    <scope>NUCLEOTIDE SEQUENCE [LARGE SCALE GENOMIC DNA]</scope>
</reference>
<name>A0A075ACZ2_OPIVI</name>
<dbReference type="KEGG" id="ovi:T265_06899"/>
<dbReference type="Proteomes" id="UP000054324">
    <property type="component" value="Unassembled WGS sequence"/>
</dbReference>
<proteinExistence type="predicted"/>
<protein>
    <submittedName>
        <fullName evidence="1">Uncharacterized protein</fullName>
    </submittedName>
</protein>
<dbReference type="EMBL" id="KL596768">
    <property type="protein sequence ID" value="KER25729.1"/>
    <property type="molecule type" value="Genomic_DNA"/>
</dbReference>
<evidence type="ECO:0000313" key="2">
    <source>
        <dbReference type="Proteomes" id="UP000054324"/>
    </source>
</evidence>
<sequence length="164" mass="18701">MASEVAFVEKFVGVSFSSFMAFEKTLNEYLKDNFVIFERSSSNRSTNIILRYEWVYYKCSRRPPRKTESHEQLVFFHLWFVSLPAAQLNRGEPNTVYVDLAGQRGQFFSICGLCHCQLHNSTEVSPTPSTSIDLAGQHSSEGSAVVMMGIWFPLVPAKWSIFAR</sequence>
<dbReference type="GeneID" id="20321078"/>
<organism evidence="1 2">
    <name type="scientific">Opisthorchis viverrini</name>
    <name type="common">Southeast Asian liver fluke</name>
    <dbReference type="NCBI Taxonomy" id="6198"/>
    <lineage>
        <taxon>Eukaryota</taxon>
        <taxon>Metazoa</taxon>
        <taxon>Spiralia</taxon>
        <taxon>Lophotrochozoa</taxon>
        <taxon>Platyhelminthes</taxon>
        <taxon>Trematoda</taxon>
        <taxon>Digenea</taxon>
        <taxon>Opisthorchiida</taxon>
        <taxon>Opisthorchiata</taxon>
        <taxon>Opisthorchiidae</taxon>
        <taxon>Opisthorchis</taxon>
    </lineage>
</organism>
<dbReference type="CTD" id="20321078"/>
<gene>
    <name evidence="1" type="ORF">T265_06899</name>
</gene>
<dbReference type="RefSeq" id="XP_009170551.1">
    <property type="nucleotide sequence ID" value="XM_009172287.1"/>
</dbReference>
<evidence type="ECO:0000313" key="1">
    <source>
        <dbReference type="EMBL" id="KER25729.1"/>
    </source>
</evidence>